<keyword evidence="2" id="KW-0732">Signal</keyword>
<accession>A0A922LLA5</accession>
<dbReference type="EMBL" id="AMPZ03000003">
    <property type="protein sequence ID" value="KAH9588329.1"/>
    <property type="molecule type" value="Genomic_DNA"/>
</dbReference>
<sequence>MKILYVCLLIITLFTMTIQYNYQTYPNNYRRQLNNQYSPSNHYYYYNNYDNDNNNKGKRYDGNNNNNNNNHYYYGHNRRKHGNYYPSKRYTNKKPKKMHLTRKYLMEGEAKHIHQKHGEKHIKSVGELFGFTDTYQGSDYTLTTTFHKGSLSTKYGKPKYFSTYDTEGQIKHYKNTHGRAKFNLNSKLHGHEKYKDLKEMKANITFENNDDTTDDESNYSPTNHPYGKLEEFQYINMFFKDNINTNGNNNTIGIIIYIALMNSIYTHSNHYYNGLLEHSKRNSYDAINFPLKTIHGRKYDMEDGAGFVPDNYGNHDNHDDQDYDSYHSNNYDDGEEHNYGHVNLAEQSMNKLKELKRRKYNEYYKSNDEEEEGEYGKHDDDKPHEYLNEESPQRSTEAPRRTTTRPNSLAE</sequence>
<dbReference type="CTD" id="24591009"/>
<dbReference type="InterPro" id="IPR012615">
    <property type="entry name" value="TES"/>
</dbReference>
<evidence type="ECO:0000313" key="3">
    <source>
        <dbReference type="EMBL" id="KAH9588329.1"/>
    </source>
</evidence>
<feature type="chain" id="PRO_5037587384" description="Trematode Eggshell Synthesis domain containing protein" evidence="2">
    <location>
        <begin position="20"/>
        <end position="411"/>
    </location>
</feature>
<dbReference type="KEGG" id="shx:MS3_00010671"/>
<evidence type="ECO:0000313" key="4">
    <source>
        <dbReference type="Proteomes" id="UP000471633"/>
    </source>
</evidence>
<evidence type="ECO:0008006" key="5">
    <source>
        <dbReference type="Google" id="ProtNLM"/>
    </source>
</evidence>
<dbReference type="Pfam" id="PF08034">
    <property type="entry name" value="TES"/>
    <property type="match status" value="1"/>
</dbReference>
<reference evidence="3" key="1">
    <citation type="journal article" date="2012" name="Nat. Genet.">
        <title>Whole-genome sequence of Schistosoma haematobium.</title>
        <authorList>
            <person name="Young N.D."/>
            <person name="Jex A.R."/>
            <person name="Li B."/>
            <person name="Liu S."/>
            <person name="Yang L."/>
            <person name="Xiong Z."/>
            <person name="Li Y."/>
            <person name="Cantacessi C."/>
            <person name="Hall R.S."/>
            <person name="Xu X."/>
            <person name="Chen F."/>
            <person name="Wu X."/>
            <person name="Zerlotini A."/>
            <person name="Oliveira G."/>
            <person name="Hofmann A."/>
            <person name="Zhang G."/>
            <person name="Fang X."/>
            <person name="Kang Y."/>
            <person name="Campbell B.E."/>
            <person name="Loukas A."/>
            <person name="Ranganathan S."/>
            <person name="Rollinson D."/>
            <person name="Rinaldi G."/>
            <person name="Brindley P.J."/>
            <person name="Yang H."/>
            <person name="Wang J."/>
            <person name="Wang J."/>
            <person name="Gasser R.B."/>
        </authorList>
    </citation>
    <scope>NUCLEOTIDE SEQUENCE</scope>
</reference>
<dbReference type="AlphaFoldDB" id="A0A922LLA5"/>
<name>A0A922LLA5_SCHHA</name>
<proteinExistence type="predicted"/>
<reference evidence="3" key="2">
    <citation type="journal article" date="2019" name="Gigascience">
        <title>High-quality Schistosoma haematobium genome achieved by single-molecule and long-range sequencing.</title>
        <authorList>
            <person name="Stroehlein A.J."/>
            <person name="Korhonen P.K."/>
            <person name="Chong T.M."/>
            <person name="Lim Y.L."/>
            <person name="Chan K.G."/>
            <person name="Webster B."/>
            <person name="Rollinson D."/>
            <person name="Brindley P.J."/>
            <person name="Gasser R.B."/>
            <person name="Young N.D."/>
        </authorList>
    </citation>
    <scope>NUCLEOTIDE SEQUENCE</scope>
</reference>
<feature type="region of interest" description="Disordered" evidence="1">
    <location>
        <begin position="310"/>
        <end position="338"/>
    </location>
</feature>
<reference evidence="3" key="4">
    <citation type="journal article" date="2022" name="PLoS Pathog.">
        <title>Chromosome-level genome of Schistosoma haematobium underpins genome-wide explorations of molecular variation.</title>
        <authorList>
            <person name="Stroehlein A.J."/>
            <person name="Korhonen P.K."/>
            <person name="Lee V.V."/>
            <person name="Ralph S.A."/>
            <person name="Mentink-Kane M."/>
            <person name="You H."/>
            <person name="McManus D.P."/>
            <person name="Tchuente L.T."/>
            <person name="Stothard J.R."/>
            <person name="Kaur P."/>
            <person name="Dudchenko O."/>
            <person name="Aiden E.L."/>
            <person name="Yang B."/>
            <person name="Yang H."/>
            <person name="Emery A.M."/>
            <person name="Webster B.L."/>
            <person name="Brindley P.J."/>
            <person name="Rollinson D."/>
            <person name="Chang B.C.H."/>
            <person name="Gasser R.B."/>
            <person name="Young N.D."/>
        </authorList>
    </citation>
    <scope>NUCLEOTIDE SEQUENCE</scope>
</reference>
<dbReference type="GeneID" id="24591009"/>
<gene>
    <name evidence="3" type="ORF">MS3_00010671</name>
</gene>
<evidence type="ECO:0000256" key="1">
    <source>
        <dbReference type="SAM" id="MobiDB-lite"/>
    </source>
</evidence>
<feature type="region of interest" description="Disordered" evidence="1">
    <location>
        <begin position="45"/>
        <end position="68"/>
    </location>
</feature>
<dbReference type="Proteomes" id="UP000471633">
    <property type="component" value="Unassembled WGS sequence"/>
</dbReference>
<feature type="compositionally biased region" description="Basic and acidic residues" evidence="1">
    <location>
        <begin position="374"/>
        <end position="387"/>
    </location>
</feature>
<comment type="caution">
    <text evidence="3">The sequence shown here is derived from an EMBL/GenBank/DDBJ whole genome shotgun (WGS) entry which is preliminary data.</text>
</comment>
<organism evidence="3 4">
    <name type="scientific">Schistosoma haematobium</name>
    <name type="common">Blood fluke</name>
    <dbReference type="NCBI Taxonomy" id="6185"/>
    <lineage>
        <taxon>Eukaryota</taxon>
        <taxon>Metazoa</taxon>
        <taxon>Spiralia</taxon>
        <taxon>Lophotrochozoa</taxon>
        <taxon>Platyhelminthes</taxon>
        <taxon>Trematoda</taxon>
        <taxon>Digenea</taxon>
        <taxon>Strigeidida</taxon>
        <taxon>Schistosomatoidea</taxon>
        <taxon>Schistosomatidae</taxon>
        <taxon>Schistosoma</taxon>
    </lineage>
</organism>
<dbReference type="RefSeq" id="XP_051069863.1">
    <property type="nucleotide sequence ID" value="XM_051219065.1"/>
</dbReference>
<feature type="region of interest" description="Disordered" evidence="1">
    <location>
        <begin position="363"/>
        <end position="411"/>
    </location>
</feature>
<feature type="signal peptide" evidence="2">
    <location>
        <begin position="1"/>
        <end position="19"/>
    </location>
</feature>
<keyword evidence="4" id="KW-1185">Reference proteome</keyword>
<evidence type="ECO:0000256" key="2">
    <source>
        <dbReference type="SAM" id="SignalP"/>
    </source>
</evidence>
<protein>
    <recommendedName>
        <fullName evidence="5">Trematode Eggshell Synthesis domain containing protein</fullName>
    </recommendedName>
</protein>
<reference evidence="3" key="3">
    <citation type="submission" date="2021-06" db="EMBL/GenBank/DDBJ databases">
        <title>Chromosome-level genome assembly for S. haematobium.</title>
        <authorList>
            <person name="Stroehlein A.J."/>
        </authorList>
    </citation>
    <scope>NUCLEOTIDE SEQUENCE</scope>
</reference>